<dbReference type="InterPro" id="IPR036397">
    <property type="entry name" value="RNaseH_sf"/>
</dbReference>
<dbReference type="GO" id="GO:0019899">
    <property type="term" value="F:enzyme binding"/>
    <property type="evidence" value="ECO:0007669"/>
    <property type="project" value="UniProtKB-ARBA"/>
</dbReference>
<dbReference type="SUPFAM" id="SSF53098">
    <property type="entry name" value="Ribonuclease H-like"/>
    <property type="match status" value="1"/>
</dbReference>
<keyword evidence="3" id="KW-0812">Transmembrane</keyword>
<dbReference type="InterPro" id="IPR001878">
    <property type="entry name" value="Znf_CCHC"/>
</dbReference>
<evidence type="ECO:0000256" key="2">
    <source>
        <dbReference type="SAM" id="MobiDB-lite"/>
    </source>
</evidence>
<keyword evidence="3" id="KW-0472">Membrane</keyword>
<dbReference type="GO" id="GO:0008270">
    <property type="term" value="F:zinc ion binding"/>
    <property type="evidence" value="ECO:0007669"/>
    <property type="project" value="UniProtKB-KW"/>
</dbReference>
<dbReference type="InterPro" id="IPR001584">
    <property type="entry name" value="Integrase_cat-core"/>
</dbReference>
<feature type="transmembrane region" description="Helical" evidence="3">
    <location>
        <begin position="391"/>
        <end position="410"/>
    </location>
</feature>
<feature type="compositionally biased region" description="Basic and acidic residues" evidence="2">
    <location>
        <begin position="331"/>
        <end position="363"/>
    </location>
</feature>
<evidence type="ECO:0000256" key="3">
    <source>
        <dbReference type="SAM" id="Phobius"/>
    </source>
</evidence>
<dbReference type="OrthoDB" id="8019190at2759"/>
<protein>
    <submittedName>
        <fullName evidence="6">Uncharacterized protein</fullName>
    </submittedName>
</protein>
<dbReference type="PANTHER" id="PTHR47331">
    <property type="entry name" value="PHD-TYPE DOMAIN-CONTAINING PROTEIN"/>
    <property type="match status" value="1"/>
</dbReference>
<evidence type="ECO:0000256" key="1">
    <source>
        <dbReference type="PROSITE-ProRule" id="PRU00047"/>
    </source>
</evidence>
<sequence length="1646" mass="188427">MPIHPMERVRKSRPFSYIGVDYLGPSLCKINGEKVKFWIALFTCFCTRAIHLEITLDLSGLSFLHILRRFVAQRGAPNKILSDNGNQFIVISKAIGAEITGKWTKEKNNEESLLRNFLIKQNIEWKFIPSLSPWQGAIYERIVKLVKDCFKKSLGNSLLDLEELKTFVKEAEMAVNSRPITLVSLENDDPVALRPIDFLVPTVEENLALKEPTELDFDEFKIGKLTTAEQIQHKWKLTLKTLNKFWERWNREYMIILRDKSQWTHNNGRSSSNRKPEIGEVVIVHQEGQPRNTWPLGKIIELDGIPPKSAKIKIGNKTLVRPINKISPLEAKQEKNKDEEKTKDMELDNNKKDEIIKNKLDSKNDKQIKNNNQRIINIHPMMTRAKTLKGLTLTILQIICLFTLTIARPFRYENCRGCNLKCTDSGVKTTVANNLIKTELCCMGSCLVEINSIEQLKFRLPKDITALNYNCRATYWSKRNIYRNWISCNAVDPCKRVEGFRERLFNPQCESMESLMLVGIFLGLLLSITLMLMLFVCKFLLIFGKIIKYGWKAFYSLKLLFKIKDIKKYKDKGEKPLINRDKIKKAKKFNRNRRLNKLNLLRITPLIIFLINYVKTEVEVVVVQAKTEDCFRKKGSSVCTINAVNTVTLLPDAQIISLSLKNGKGLIMGELQLSMNGLLIECNQKILKYLRSYETKIESVMRCPASGTCKASRCNHIRTKENVEELIEWNKYPGNSFCMEGSSLWGYQCTLPGAACYFYRIYALPKSEEKFKLISCPTWDYSIDLDIEFIIKGNSTKQRFTLNPGMTFKWQNIKFTLIDITPPMAPILNSEFIIGEKGIAISEQIKTSLDCGSHNNFSKCILDTDSCNECWLDQEQDRVSCSCSDFIVEDIINDPKKSLPLDSSLIKLRSKGNKIVSESHYLPIQLMIRLENWTITNNIDVTNCKIIPESLKGCYNCLGAIFKFNCSSEFGTALAEVKCDSGNIFTARCSENGTLQTAALSFDRAEINENCVVLCSGGNTNFNMKGQLEFILPEKQKIIIKNGTPRFVSEKESSWFNNNLSIFSSLDWRNFLWDLISVQMILMTFLTFIILIIGIRLFLKYNPAFRAYRLIATAYICFLIFQGSGGSLYRDDTQNRTKYKNESLNIKYMNNKIKGNDLIIKRNIFSSFTFIYNLKNIYKKSLKIKMVISLLKFASDIFYSEEDGMAWRLYDGLRDRRRLEYEVKKIIQNGGRLYFWTHNNGEREPQILALTDEADWLLVRDIPLEAGKPEQLDYFEYINGCNRTRDMVKKHLTEDEKLLISIGPGIIIENTFNGEEEYYPLDCLGIELGNNEEKLSKGLKLEVEVPSGNLNNIKLNINKDNTLNLQANIKPDTHLTSGGEESSVVEVKIRAKIWKGTTTLLFILFLTFLVGCNGAPGDEKAQEKPAENKDWEVIYDRILESPVANNTTPVVVVSTSAPELSKEEKEKAFHAFEKILEKYWKNTTTTLNPQPATSTTNLNLQPTTSHNSAPITTQSVLPIKYIQPTFELLSDNGTFEQPEPFQQQPQQNSFGGPIRCRRPNTRCFVCNQQGHLTKSCPTLVELRSGTTMLASTSHNNNMYGPSAKALRKAAHELQEMATRWAKNPSISQLLKQLAEFFLQMSTNMRN</sequence>
<reference evidence="6 7" key="1">
    <citation type="submission" date="2020-08" db="EMBL/GenBank/DDBJ databases">
        <authorList>
            <person name="Koutsovoulos G."/>
            <person name="Danchin GJ E."/>
        </authorList>
    </citation>
    <scope>NUCLEOTIDE SEQUENCE [LARGE SCALE GENOMIC DNA]</scope>
</reference>
<dbReference type="Pfam" id="PF18701">
    <property type="entry name" value="DUF5641"/>
    <property type="match status" value="1"/>
</dbReference>
<feature type="transmembrane region" description="Helical" evidence="3">
    <location>
        <begin position="1107"/>
        <end position="1129"/>
    </location>
</feature>
<keyword evidence="1" id="KW-0863">Zinc-finger</keyword>
<keyword evidence="1" id="KW-0862">Zinc</keyword>
<accession>A0A6V7VVB9</accession>
<evidence type="ECO:0000313" key="6">
    <source>
        <dbReference type="EMBL" id="CAD2178907.1"/>
    </source>
</evidence>
<dbReference type="PROSITE" id="PS50158">
    <property type="entry name" value="ZF_CCHC"/>
    <property type="match status" value="1"/>
</dbReference>
<evidence type="ECO:0000313" key="7">
    <source>
        <dbReference type="Proteomes" id="UP000580250"/>
    </source>
</evidence>
<dbReference type="InterPro" id="IPR040676">
    <property type="entry name" value="DUF5641"/>
</dbReference>
<dbReference type="Gene3D" id="3.30.420.10">
    <property type="entry name" value="Ribonuclease H-like superfamily/Ribonuclease H"/>
    <property type="match status" value="1"/>
</dbReference>
<feature type="region of interest" description="Disordered" evidence="2">
    <location>
        <begin position="1486"/>
        <end position="1509"/>
    </location>
</feature>
<evidence type="ECO:0000259" key="4">
    <source>
        <dbReference type="PROSITE" id="PS50158"/>
    </source>
</evidence>
<organism evidence="6 7">
    <name type="scientific">Meloidogyne enterolobii</name>
    <name type="common">Root-knot nematode worm</name>
    <name type="synonym">Meloidogyne mayaguensis</name>
    <dbReference type="NCBI Taxonomy" id="390850"/>
    <lineage>
        <taxon>Eukaryota</taxon>
        <taxon>Metazoa</taxon>
        <taxon>Ecdysozoa</taxon>
        <taxon>Nematoda</taxon>
        <taxon>Chromadorea</taxon>
        <taxon>Rhabditida</taxon>
        <taxon>Tylenchina</taxon>
        <taxon>Tylenchomorpha</taxon>
        <taxon>Tylenchoidea</taxon>
        <taxon>Meloidogynidae</taxon>
        <taxon>Meloidogyninae</taxon>
        <taxon>Meloidogyne</taxon>
    </lineage>
</organism>
<keyword evidence="1" id="KW-0479">Metal-binding</keyword>
<feature type="region of interest" description="Disordered" evidence="2">
    <location>
        <begin position="330"/>
        <end position="363"/>
    </location>
</feature>
<comment type="caution">
    <text evidence="6">The sequence shown here is derived from an EMBL/GenBank/DDBJ whole genome shotgun (WGS) entry which is preliminary data.</text>
</comment>
<dbReference type="Proteomes" id="UP000580250">
    <property type="component" value="Unassembled WGS sequence"/>
</dbReference>
<dbReference type="GO" id="GO:0003676">
    <property type="term" value="F:nucleic acid binding"/>
    <property type="evidence" value="ECO:0007669"/>
    <property type="project" value="InterPro"/>
</dbReference>
<dbReference type="InterPro" id="IPR009878">
    <property type="entry name" value="Phlebovirus_G2_fusion"/>
</dbReference>
<dbReference type="SUPFAM" id="SSF57756">
    <property type="entry name" value="Retrovirus zinc finger-like domains"/>
    <property type="match status" value="1"/>
</dbReference>
<dbReference type="GO" id="GO:0015074">
    <property type="term" value="P:DNA integration"/>
    <property type="evidence" value="ECO:0007669"/>
    <property type="project" value="InterPro"/>
</dbReference>
<dbReference type="InterPro" id="IPR036875">
    <property type="entry name" value="Znf_CCHC_sf"/>
</dbReference>
<feature type="transmembrane region" description="Helical" evidence="3">
    <location>
        <begin position="515"/>
        <end position="543"/>
    </location>
</feature>
<dbReference type="InterPro" id="IPR012337">
    <property type="entry name" value="RNaseH-like_sf"/>
</dbReference>
<feature type="domain" description="CCHC-type" evidence="4">
    <location>
        <begin position="1562"/>
        <end position="1577"/>
    </location>
</feature>
<dbReference type="Pfam" id="PF07245">
    <property type="entry name" value="Phlebovirus_G2"/>
    <property type="match status" value="1"/>
</dbReference>
<gene>
    <name evidence="6" type="ORF">MENT_LOCUS30882</name>
</gene>
<name>A0A6V7VVB9_MELEN</name>
<feature type="domain" description="Integrase catalytic" evidence="5">
    <location>
        <begin position="10"/>
        <end position="198"/>
    </location>
</feature>
<dbReference type="PROSITE" id="PS50994">
    <property type="entry name" value="INTEGRASE"/>
    <property type="match status" value="1"/>
</dbReference>
<evidence type="ECO:0000259" key="5">
    <source>
        <dbReference type="PROSITE" id="PS50994"/>
    </source>
</evidence>
<feature type="transmembrane region" description="Helical" evidence="3">
    <location>
        <begin position="1071"/>
        <end position="1095"/>
    </location>
</feature>
<keyword evidence="3" id="KW-1133">Transmembrane helix</keyword>
<dbReference type="EMBL" id="CAJEWN010000331">
    <property type="protein sequence ID" value="CAD2178907.1"/>
    <property type="molecule type" value="Genomic_DNA"/>
</dbReference>
<proteinExistence type="predicted"/>
<dbReference type="Gene3D" id="2.60.40.3770">
    <property type="match status" value="1"/>
</dbReference>